<sequence>MKKNRIRIKWEVFMKKYPGIAQFMVFFIVCNGVTVLQMILMPMFKWIFSFTPLVNVDFQVLQVGHNLNGSPYFIFDYAGGAIENGGGGGIAYFLAVEFTMAIAQVVNFYTQRKVTFKSTGNIVKAAVWYIVAYIIITMGAAALQGIYKIPLYRTVMEIFGAKLGTVAADILTMLINCTISFWVFYPIMGWIFKTKKS</sequence>
<evidence type="ECO:0000313" key="3">
    <source>
        <dbReference type="Proteomes" id="UP000018690"/>
    </source>
</evidence>
<feature type="transmembrane region" description="Helical" evidence="1">
    <location>
        <begin position="20"/>
        <end position="44"/>
    </location>
</feature>
<organism evidence="2 3">
    <name type="scientific">Mediterraneibacter gnavus (strain CC55_001C)</name>
    <dbReference type="NCBI Taxonomy" id="1073375"/>
    <lineage>
        <taxon>Bacteria</taxon>
        <taxon>Bacillati</taxon>
        <taxon>Bacillota</taxon>
        <taxon>Clostridia</taxon>
        <taxon>Lachnospirales</taxon>
        <taxon>Lachnospiraceae</taxon>
        <taxon>Mediterraneibacter</taxon>
    </lineage>
</organism>
<evidence type="ECO:0008006" key="4">
    <source>
        <dbReference type="Google" id="ProtNLM"/>
    </source>
</evidence>
<feature type="transmembrane region" description="Helical" evidence="1">
    <location>
        <begin position="90"/>
        <end position="110"/>
    </location>
</feature>
<feature type="transmembrane region" description="Helical" evidence="1">
    <location>
        <begin position="122"/>
        <end position="147"/>
    </location>
</feature>
<dbReference type="Proteomes" id="UP000018690">
    <property type="component" value="Unassembled WGS sequence"/>
</dbReference>
<gene>
    <name evidence="2" type="ORF">HMPREF1201_01466</name>
</gene>
<proteinExistence type="predicted"/>
<reference evidence="2 3" key="1">
    <citation type="submission" date="2013-10" db="EMBL/GenBank/DDBJ databases">
        <title>The Genome Sequence of Ruminococcus gnavus CC55_001C.</title>
        <authorList>
            <consortium name="The Broad Institute Genomics Platform"/>
            <person name="Earl A."/>
            <person name="Allen-Vercoe E."/>
            <person name="Daigneault M."/>
            <person name="Young S.K."/>
            <person name="Zeng Q."/>
            <person name="Gargeya S."/>
            <person name="Fitzgerald M."/>
            <person name="Abouelleil A."/>
            <person name="Alvarado L."/>
            <person name="Chapman S.B."/>
            <person name="Gainer-Dewar J."/>
            <person name="Goldberg J."/>
            <person name="Griggs A."/>
            <person name="Gujja S."/>
            <person name="Hansen M."/>
            <person name="Howarth C."/>
            <person name="Imamovic A."/>
            <person name="Ireland A."/>
            <person name="Larimer J."/>
            <person name="McCowan C."/>
            <person name="Murphy C."/>
            <person name="Pearson M."/>
            <person name="Poon T.W."/>
            <person name="Priest M."/>
            <person name="Roberts A."/>
            <person name="Saif S."/>
            <person name="Shea T."/>
            <person name="Sykes S."/>
            <person name="Wortman J."/>
            <person name="Nusbaum C."/>
            <person name="Birren B."/>
        </authorList>
    </citation>
    <scope>NUCLEOTIDE SEQUENCE [LARGE SCALE GENOMIC DNA]</scope>
    <source>
        <strain evidence="2 3">CC55_001C</strain>
    </source>
</reference>
<evidence type="ECO:0000313" key="2">
    <source>
        <dbReference type="EMBL" id="ETD19322.1"/>
    </source>
</evidence>
<accession>A0A829NJS1</accession>
<name>A0A829NJS1_MEDG5</name>
<comment type="caution">
    <text evidence="2">The sequence shown here is derived from an EMBL/GenBank/DDBJ whole genome shotgun (WGS) entry which is preliminary data.</text>
</comment>
<keyword evidence="3" id="KW-1185">Reference proteome</keyword>
<feature type="transmembrane region" description="Helical" evidence="1">
    <location>
        <begin position="167"/>
        <end position="192"/>
    </location>
</feature>
<dbReference type="AlphaFoldDB" id="A0A829NJS1"/>
<dbReference type="EMBL" id="AZJF01000003">
    <property type="protein sequence ID" value="ETD19322.1"/>
    <property type="molecule type" value="Genomic_DNA"/>
</dbReference>
<keyword evidence="1" id="KW-1133">Transmembrane helix</keyword>
<protein>
    <recommendedName>
        <fullName evidence="4">GtrA-like protein domain-containing protein</fullName>
    </recommendedName>
</protein>
<evidence type="ECO:0000256" key="1">
    <source>
        <dbReference type="SAM" id="Phobius"/>
    </source>
</evidence>
<keyword evidence="1" id="KW-0472">Membrane</keyword>
<keyword evidence="1" id="KW-0812">Transmembrane</keyword>